<organism evidence="1 2">
    <name type="scientific">Rozella allomycis (strain CSF55)</name>
    <dbReference type="NCBI Taxonomy" id="988480"/>
    <lineage>
        <taxon>Eukaryota</taxon>
        <taxon>Fungi</taxon>
        <taxon>Fungi incertae sedis</taxon>
        <taxon>Cryptomycota</taxon>
        <taxon>Cryptomycota incertae sedis</taxon>
        <taxon>Rozella</taxon>
    </lineage>
</organism>
<protein>
    <submittedName>
        <fullName evidence="1">Uncharacterized protein</fullName>
    </submittedName>
</protein>
<dbReference type="HOGENOM" id="CLU_2110358_0_0_1"/>
<dbReference type="Proteomes" id="UP000030755">
    <property type="component" value="Unassembled WGS sequence"/>
</dbReference>
<evidence type="ECO:0000313" key="2">
    <source>
        <dbReference type="Proteomes" id="UP000030755"/>
    </source>
</evidence>
<sequence length="115" mass="13273">MSAVLFLRRNHNLFVNNFLEISVNLLVLDCSIRDFYAAVQDQDPSRTLEFWYKATGLDTNHYEPSKKSIVIVLDCSLRDFYAAVQDQDPSRTLEFWYKATGLDTAHYVSACLGER</sequence>
<accession>A0A075B5D8</accession>
<dbReference type="AlphaFoldDB" id="A0A075B5D8"/>
<proteinExistence type="predicted"/>
<name>A0A075B5D8_ROZAC</name>
<reference evidence="1 2" key="1">
    <citation type="journal article" date="2013" name="Curr. Biol.">
        <title>Shared signatures of parasitism and phylogenomics unite Cryptomycota and microsporidia.</title>
        <authorList>
            <person name="James T.Y."/>
            <person name="Pelin A."/>
            <person name="Bonen L."/>
            <person name="Ahrendt S."/>
            <person name="Sain D."/>
            <person name="Corradi N."/>
            <person name="Stajich J.E."/>
        </authorList>
    </citation>
    <scope>NUCLEOTIDE SEQUENCE [LARGE SCALE GENOMIC DNA]</scope>
    <source>
        <strain evidence="1 2">CSF55</strain>
    </source>
</reference>
<gene>
    <name evidence="1" type="ORF">O9G_005639</name>
</gene>
<keyword evidence="2" id="KW-1185">Reference proteome</keyword>
<dbReference type="EMBL" id="KE560377">
    <property type="protein sequence ID" value="EPZ37016.1"/>
    <property type="molecule type" value="Genomic_DNA"/>
</dbReference>
<evidence type="ECO:0000313" key="1">
    <source>
        <dbReference type="EMBL" id="EPZ37016.1"/>
    </source>
</evidence>